<evidence type="ECO:0000313" key="3">
    <source>
        <dbReference type="Proteomes" id="UP000654075"/>
    </source>
</evidence>
<dbReference type="OrthoDB" id="2019031at2759"/>
<dbReference type="GO" id="GO:0044528">
    <property type="term" value="P:regulation of mitochondrial mRNA stability"/>
    <property type="evidence" value="ECO:0007669"/>
    <property type="project" value="TreeGrafter"/>
</dbReference>
<feature type="region of interest" description="Disordered" evidence="1">
    <location>
        <begin position="319"/>
        <end position="373"/>
    </location>
</feature>
<dbReference type="InterPro" id="IPR050870">
    <property type="entry name" value="FAST_kinase"/>
</dbReference>
<proteinExistence type="predicted"/>
<comment type="caution">
    <text evidence="2">The sequence shown here is derived from an EMBL/GenBank/DDBJ whole genome shotgun (WGS) entry which is preliminary data.</text>
</comment>
<sequence>MVKAPNLQAWLARSNSVEDVLAALRANSEAAWSPREVATAWHRLAKFKKGPSPKEGQLQHLASIHAQLTSEKFPPRQLACSVWAWGKLRFRSAELLRQTCEDVVARSESSSQGLAGFSTRDLANITYGLGLLEHPAARKPVGAACSEMSSRLQRWAEAHASGMPPETLEACSPQSLANTVYALALLKFKHLELLAALSAHVPCRVEEFKAQELSILVYSCALLRYRHDGLLHAACESTCQAGRLDTFCAQNISNMLYGVGLLNFRHNVFLHVTCNHTLARLGDFTSQGLANMVYALGLLRFRHDGLVQGLCVHLRTRGKAGEASGEGGGEEEGGEGSRSDNNNNNNADTNNTNNTNNTNIVNSKGKGKGKGHGQLGRGVLAEFLPQHLANTVYGLGLLGFKRPGSERIRASALVELPKRKNVVAAA</sequence>
<dbReference type="AlphaFoldDB" id="A0A813DXX0"/>
<evidence type="ECO:0000256" key="1">
    <source>
        <dbReference type="SAM" id="MobiDB-lite"/>
    </source>
</evidence>
<dbReference type="GO" id="GO:0003723">
    <property type="term" value="F:RNA binding"/>
    <property type="evidence" value="ECO:0007669"/>
    <property type="project" value="TreeGrafter"/>
</dbReference>
<dbReference type="PANTHER" id="PTHR21228:SF40">
    <property type="entry name" value="LD45607P"/>
    <property type="match status" value="1"/>
</dbReference>
<dbReference type="GO" id="GO:0005759">
    <property type="term" value="C:mitochondrial matrix"/>
    <property type="evidence" value="ECO:0007669"/>
    <property type="project" value="TreeGrafter"/>
</dbReference>
<gene>
    <name evidence="2" type="ORF">PGLA1383_LOCUS9247</name>
</gene>
<accession>A0A813DXX0</accession>
<evidence type="ECO:0000313" key="2">
    <source>
        <dbReference type="EMBL" id="CAE8590529.1"/>
    </source>
</evidence>
<dbReference type="PANTHER" id="PTHR21228">
    <property type="entry name" value="FAST LEU-RICH DOMAIN-CONTAINING"/>
    <property type="match status" value="1"/>
</dbReference>
<dbReference type="GO" id="GO:0000963">
    <property type="term" value="P:mitochondrial RNA processing"/>
    <property type="evidence" value="ECO:0007669"/>
    <property type="project" value="TreeGrafter"/>
</dbReference>
<name>A0A813DXX0_POLGL</name>
<reference evidence="2" key="1">
    <citation type="submission" date="2021-02" db="EMBL/GenBank/DDBJ databases">
        <authorList>
            <person name="Dougan E. K."/>
            <person name="Rhodes N."/>
            <person name="Thang M."/>
            <person name="Chan C."/>
        </authorList>
    </citation>
    <scope>NUCLEOTIDE SEQUENCE</scope>
</reference>
<feature type="compositionally biased region" description="Low complexity" evidence="1">
    <location>
        <begin position="339"/>
        <end position="359"/>
    </location>
</feature>
<dbReference type="EMBL" id="CAJNNV010004321">
    <property type="protein sequence ID" value="CAE8590529.1"/>
    <property type="molecule type" value="Genomic_DNA"/>
</dbReference>
<dbReference type="GO" id="GO:0035770">
    <property type="term" value="C:ribonucleoprotein granule"/>
    <property type="evidence" value="ECO:0007669"/>
    <property type="project" value="TreeGrafter"/>
</dbReference>
<keyword evidence="3" id="KW-1185">Reference proteome</keyword>
<dbReference type="Proteomes" id="UP000654075">
    <property type="component" value="Unassembled WGS sequence"/>
</dbReference>
<protein>
    <submittedName>
        <fullName evidence="2">Uncharacterized protein</fullName>
    </submittedName>
</protein>
<organism evidence="2 3">
    <name type="scientific">Polarella glacialis</name>
    <name type="common">Dinoflagellate</name>
    <dbReference type="NCBI Taxonomy" id="89957"/>
    <lineage>
        <taxon>Eukaryota</taxon>
        <taxon>Sar</taxon>
        <taxon>Alveolata</taxon>
        <taxon>Dinophyceae</taxon>
        <taxon>Suessiales</taxon>
        <taxon>Suessiaceae</taxon>
        <taxon>Polarella</taxon>
    </lineage>
</organism>